<dbReference type="EMBL" id="CAJVPQ010000557">
    <property type="protein sequence ID" value="CAG8492043.1"/>
    <property type="molecule type" value="Genomic_DNA"/>
</dbReference>
<name>A0A9N8ZFX6_9GLOM</name>
<dbReference type="OrthoDB" id="2444892at2759"/>
<keyword evidence="2" id="KW-1185">Reference proteome</keyword>
<proteinExistence type="predicted"/>
<reference evidence="1" key="1">
    <citation type="submission" date="2021-06" db="EMBL/GenBank/DDBJ databases">
        <authorList>
            <person name="Kallberg Y."/>
            <person name="Tangrot J."/>
            <person name="Rosling A."/>
        </authorList>
    </citation>
    <scope>NUCLEOTIDE SEQUENCE</scope>
    <source>
        <strain evidence="1">UK204</strain>
    </source>
</reference>
<accession>A0A9N8ZFX6</accession>
<comment type="caution">
    <text evidence="1">The sequence shown here is derived from an EMBL/GenBank/DDBJ whole genome shotgun (WGS) entry which is preliminary data.</text>
</comment>
<organism evidence="1 2">
    <name type="scientific">Funneliformis caledonium</name>
    <dbReference type="NCBI Taxonomy" id="1117310"/>
    <lineage>
        <taxon>Eukaryota</taxon>
        <taxon>Fungi</taxon>
        <taxon>Fungi incertae sedis</taxon>
        <taxon>Mucoromycota</taxon>
        <taxon>Glomeromycotina</taxon>
        <taxon>Glomeromycetes</taxon>
        <taxon>Glomerales</taxon>
        <taxon>Glomeraceae</taxon>
        <taxon>Funneliformis</taxon>
    </lineage>
</organism>
<sequence length="308" mass="36290">MTLLVLDASPTMPPDNYPTTSFLILPQRYHHYHRIFLNNVYFWTCMKNVREPKIKTSLEYGIIDLNDGIILEALGQSVILHFEVKMQEYKPKKSLSVEVMKTLKIFNVTSLEDLERALTKVKIEYNNLDHDIVYLRCLFEKFGEVESFVQKLIDKKSRKKKKYDGILFFSRQFEFIFIETATTSILSKSDKDLLKLHNAIVLMFKHMVSTLPEKLLHEISSCQASIKVYLASWLTNMRPVVFSIMDFEIAEEITTFLKMTKVAAKMLSLRPFIQDLHKRYQILLMKKADYYLDDENTWTSPLRMKAYH</sequence>
<gene>
    <name evidence="1" type="ORF">FCALED_LOCUS3264</name>
</gene>
<dbReference type="AlphaFoldDB" id="A0A9N8ZFX6"/>
<evidence type="ECO:0000313" key="1">
    <source>
        <dbReference type="EMBL" id="CAG8492043.1"/>
    </source>
</evidence>
<protein>
    <submittedName>
        <fullName evidence="1">9442_t:CDS:1</fullName>
    </submittedName>
</protein>
<evidence type="ECO:0000313" key="2">
    <source>
        <dbReference type="Proteomes" id="UP000789570"/>
    </source>
</evidence>
<dbReference type="Proteomes" id="UP000789570">
    <property type="component" value="Unassembled WGS sequence"/>
</dbReference>